<dbReference type="eggNOG" id="COG2509">
    <property type="taxonomic scope" value="Bacteria"/>
</dbReference>
<dbReference type="EMBL" id="ATHJ01000110">
    <property type="protein sequence ID" value="EPR34809.1"/>
    <property type="molecule type" value="Genomic_DNA"/>
</dbReference>
<evidence type="ECO:0000259" key="1">
    <source>
        <dbReference type="Pfam" id="PF21688"/>
    </source>
</evidence>
<dbReference type="PANTHER" id="PTHR42842">
    <property type="entry name" value="FAD/NAD(P)-BINDING OXIDOREDUCTASE"/>
    <property type="match status" value="1"/>
</dbReference>
<dbReference type="SUPFAM" id="SSF51905">
    <property type="entry name" value="FAD/NAD(P)-binding domain"/>
    <property type="match status" value="1"/>
</dbReference>
<dbReference type="Proteomes" id="UP000014977">
    <property type="component" value="Unassembled WGS sequence"/>
</dbReference>
<dbReference type="PIRSF" id="PIRSF038984">
    <property type="entry name" value="FAD_binding_protein"/>
    <property type="match status" value="1"/>
</dbReference>
<feature type="domain" description="FAD-dependent protein C-terminal" evidence="1">
    <location>
        <begin position="284"/>
        <end position="479"/>
    </location>
</feature>
<name>S7ULQ8_DESML</name>
<evidence type="ECO:0000313" key="2">
    <source>
        <dbReference type="EMBL" id="EPR34809.1"/>
    </source>
</evidence>
<dbReference type="AlphaFoldDB" id="S7ULQ8"/>
<organism evidence="2 3">
    <name type="scientific">Desulfococcus multivorans DSM 2059</name>
    <dbReference type="NCBI Taxonomy" id="1121405"/>
    <lineage>
        <taxon>Bacteria</taxon>
        <taxon>Pseudomonadati</taxon>
        <taxon>Thermodesulfobacteriota</taxon>
        <taxon>Desulfobacteria</taxon>
        <taxon>Desulfobacterales</taxon>
        <taxon>Desulfococcaceae</taxon>
        <taxon>Desulfococcus</taxon>
    </lineage>
</organism>
<dbReference type="InterPro" id="IPR036188">
    <property type="entry name" value="FAD/NAD-bd_sf"/>
</dbReference>
<reference evidence="2 3" key="1">
    <citation type="journal article" date="2013" name="Genome Announc.">
        <title>Draft genome sequences for three mercury-methylating, sulfate-reducing bacteria.</title>
        <authorList>
            <person name="Brown S.D."/>
            <person name="Hurt R.A.Jr."/>
            <person name="Gilmour C.C."/>
            <person name="Elias D.A."/>
        </authorList>
    </citation>
    <scope>NUCLEOTIDE SEQUENCE [LARGE SCALE GENOMIC DNA]</scope>
    <source>
        <strain evidence="2 3">DSM 2059</strain>
    </source>
</reference>
<comment type="caution">
    <text evidence="2">The sequence shown here is derived from an EMBL/GenBank/DDBJ whole genome shotgun (WGS) entry which is preliminary data.</text>
</comment>
<gene>
    <name evidence="2" type="ORF">dsmv_3188</name>
</gene>
<protein>
    <submittedName>
        <fullName evidence="2">FAD dependent oxidoreductase</fullName>
    </submittedName>
</protein>
<dbReference type="PATRIC" id="fig|1121405.3.peg.3659"/>
<dbReference type="OrthoDB" id="9772594at2"/>
<keyword evidence="3" id="KW-1185">Reference proteome</keyword>
<dbReference type="PANTHER" id="PTHR42842:SF3">
    <property type="entry name" value="FAD_NAD(P)-BINDING OXIDOREDUCTASE FAMILY PROTEIN"/>
    <property type="match status" value="1"/>
</dbReference>
<dbReference type="Gene3D" id="3.30.70.2700">
    <property type="match status" value="1"/>
</dbReference>
<proteinExistence type="predicted"/>
<dbReference type="STRING" id="897.B2D07_06915"/>
<dbReference type="RefSeq" id="WP_020878278.1">
    <property type="nucleotide sequence ID" value="NZ_ATHJ01000110.1"/>
</dbReference>
<dbReference type="InterPro" id="IPR049516">
    <property type="entry name" value="FAD-depend_C"/>
</dbReference>
<accession>S7ULQ8</accession>
<sequence length="541" mass="59226">MLRITQVRLPINHSESMLRDAILTRLDIRTQHLEGYTIFRRSIDARRQNRITFIYTLDVNSPKEDEILARLAGDPNVSRAPDTLYRFIARVRSPLRERPVVVGTGPCGLFAGLLLAQMGFRPILLERGKTVRERTTDTFRFWRKRVFNPESNVQFGEGGAGTFSDGKLYTQIRDPRHLVRKVLTEFVAAGAPPEILYVGKPHIGTFRLVKVVEGLRKAILSLGGEIRFQTRLRDLDLQDRMVRGVILDGGGRIPCNHVILAIGHSARDTFEMLADRCVTLMPKPFSVGFRIEHPQALIDQARYGRQAGHPLLGPADYKLVHHCQNGRSVYSFCMCPGGTVVAATSEPGCVVTNGMSQYSRNEPNANSAVVVGVTPDDFPGGPLSGIAFQRQWEQRAFALGGNNYDAPAQLVGDFLADRPSTGIGVVAPSYRPGVRMSDLKNSLPDYAIAALREAIPAFDKKIRGFALEDAVLTGVETRTSSPLWIVRDKDGQSTGIQGLFPAGEGAGYAGGIVSSAVDGILAAEAVARSIPEAEQLDIGRS</sequence>
<dbReference type="Gene3D" id="3.50.50.60">
    <property type="entry name" value="FAD/NAD(P)-binding domain"/>
    <property type="match status" value="2"/>
</dbReference>
<dbReference type="InterPro" id="IPR028348">
    <property type="entry name" value="FAD-binding_protein"/>
</dbReference>
<dbReference type="Pfam" id="PF21688">
    <property type="entry name" value="FAD-depend_C"/>
    <property type="match status" value="1"/>
</dbReference>
<evidence type="ECO:0000313" key="3">
    <source>
        <dbReference type="Proteomes" id="UP000014977"/>
    </source>
</evidence>